<accession>A0A2S1QYQ1</accession>
<keyword evidence="2" id="KW-1185">Reference proteome</keyword>
<dbReference type="RefSeq" id="WP_108778206.1">
    <property type="nucleotide sequence ID" value="NZ_CP029186.1"/>
</dbReference>
<evidence type="ECO:0000313" key="1">
    <source>
        <dbReference type="EMBL" id="AWH85504.1"/>
    </source>
</evidence>
<dbReference type="Proteomes" id="UP000244929">
    <property type="component" value="Chromosome"/>
</dbReference>
<proteinExistence type="predicted"/>
<dbReference type="KEGG" id="falb:HYN59_10415"/>
<dbReference type="EMBL" id="CP029186">
    <property type="protein sequence ID" value="AWH85504.1"/>
    <property type="molecule type" value="Genomic_DNA"/>
</dbReference>
<sequence>MRKEWREYHSENGEVWEIFADSNDREKTEDLISKSGNSAVIRKYMKTLDYVQVTIIPCARITDDIKKREGKEKYFRLKINLLNDDDWFGLSRDFFDKEEISKLANMFIGLTQKQAERIWNAKKLGNLNTNRVDL</sequence>
<dbReference type="AlphaFoldDB" id="A0A2S1QYQ1"/>
<organism evidence="1 2">
    <name type="scientific">Flavobacterium album</name>
    <dbReference type="NCBI Taxonomy" id="2175091"/>
    <lineage>
        <taxon>Bacteria</taxon>
        <taxon>Pseudomonadati</taxon>
        <taxon>Bacteroidota</taxon>
        <taxon>Flavobacteriia</taxon>
        <taxon>Flavobacteriales</taxon>
        <taxon>Flavobacteriaceae</taxon>
        <taxon>Flavobacterium</taxon>
    </lineage>
</organism>
<dbReference type="OrthoDB" id="1148413at2"/>
<protein>
    <submittedName>
        <fullName evidence="1">Uncharacterized protein</fullName>
    </submittedName>
</protein>
<reference evidence="1 2" key="1">
    <citation type="submission" date="2018-04" db="EMBL/GenBank/DDBJ databases">
        <title>Genome sequencing of Flavobacterium sp. HYN0059.</title>
        <authorList>
            <person name="Yi H."/>
            <person name="Baek C."/>
        </authorList>
    </citation>
    <scope>NUCLEOTIDE SEQUENCE [LARGE SCALE GENOMIC DNA]</scope>
    <source>
        <strain evidence="1 2">HYN0059</strain>
    </source>
</reference>
<name>A0A2S1QYQ1_9FLAO</name>
<gene>
    <name evidence="1" type="ORF">HYN59_10415</name>
</gene>
<evidence type="ECO:0000313" key="2">
    <source>
        <dbReference type="Proteomes" id="UP000244929"/>
    </source>
</evidence>